<feature type="chain" id="PRO_5043686010" evidence="1">
    <location>
        <begin position="32"/>
        <end position="60"/>
    </location>
</feature>
<reference evidence="2 3" key="1">
    <citation type="journal article" date="2021" name="Commun. Biol.">
        <title>The genome of Shorea leprosula (Dipterocarpaceae) highlights the ecological relevance of drought in aseasonal tropical rainforests.</title>
        <authorList>
            <person name="Ng K.K.S."/>
            <person name="Kobayashi M.J."/>
            <person name="Fawcett J.A."/>
            <person name="Hatakeyama M."/>
            <person name="Paape T."/>
            <person name="Ng C.H."/>
            <person name="Ang C.C."/>
            <person name="Tnah L.H."/>
            <person name="Lee C.T."/>
            <person name="Nishiyama T."/>
            <person name="Sese J."/>
            <person name="O'Brien M.J."/>
            <person name="Copetti D."/>
            <person name="Mohd Noor M.I."/>
            <person name="Ong R.C."/>
            <person name="Putra M."/>
            <person name="Sireger I.Z."/>
            <person name="Indrioko S."/>
            <person name="Kosugi Y."/>
            <person name="Izuno A."/>
            <person name="Isagi Y."/>
            <person name="Lee S.L."/>
            <person name="Shimizu K.K."/>
        </authorList>
    </citation>
    <scope>NUCLEOTIDE SEQUENCE [LARGE SCALE GENOMIC DNA]</scope>
    <source>
        <strain evidence="2">214</strain>
    </source>
</reference>
<comment type="caution">
    <text evidence="2">The sequence shown here is derived from an EMBL/GenBank/DDBJ whole genome shotgun (WGS) entry which is preliminary data.</text>
</comment>
<evidence type="ECO:0000313" key="3">
    <source>
        <dbReference type="Proteomes" id="UP001054252"/>
    </source>
</evidence>
<proteinExistence type="predicted"/>
<evidence type="ECO:0000256" key="1">
    <source>
        <dbReference type="SAM" id="SignalP"/>
    </source>
</evidence>
<dbReference type="Proteomes" id="UP001054252">
    <property type="component" value="Unassembled WGS sequence"/>
</dbReference>
<feature type="signal peptide" evidence="1">
    <location>
        <begin position="1"/>
        <end position="31"/>
    </location>
</feature>
<gene>
    <name evidence="2" type="ORF">SLEP1_g2634</name>
</gene>
<dbReference type="EMBL" id="BPVZ01000002">
    <property type="protein sequence ID" value="GKU88358.1"/>
    <property type="molecule type" value="Genomic_DNA"/>
</dbReference>
<dbReference type="AlphaFoldDB" id="A0AAV5HHS8"/>
<name>A0AAV5HHS8_9ROSI</name>
<keyword evidence="1" id="KW-0732">Signal</keyword>
<sequence length="60" mass="6594">MSGRAKAKLCGAGFYCRFALLHSSFFGLCFGDEHWVLSYTCAALSIKTPFRGQNKPLASM</sequence>
<organism evidence="2 3">
    <name type="scientific">Rubroshorea leprosula</name>
    <dbReference type="NCBI Taxonomy" id="152421"/>
    <lineage>
        <taxon>Eukaryota</taxon>
        <taxon>Viridiplantae</taxon>
        <taxon>Streptophyta</taxon>
        <taxon>Embryophyta</taxon>
        <taxon>Tracheophyta</taxon>
        <taxon>Spermatophyta</taxon>
        <taxon>Magnoliopsida</taxon>
        <taxon>eudicotyledons</taxon>
        <taxon>Gunneridae</taxon>
        <taxon>Pentapetalae</taxon>
        <taxon>rosids</taxon>
        <taxon>malvids</taxon>
        <taxon>Malvales</taxon>
        <taxon>Dipterocarpaceae</taxon>
        <taxon>Rubroshorea</taxon>
    </lineage>
</organism>
<accession>A0AAV5HHS8</accession>
<keyword evidence="3" id="KW-1185">Reference proteome</keyword>
<protein>
    <submittedName>
        <fullName evidence="2">Uncharacterized protein</fullName>
    </submittedName>
</protein>
<evidence type="ECO:0000313" key="2">
    <source>
        <dbReference type="EMBL" id="GKU88358.1"/>
    </source>
</evidence>